<evidence type="ECO:0000313" key="3">
    <source>
        <dbReference type="Proteomes" id="UP000289738"/>
    </source>
</evidence>
<keyword evidence="1" id="KW-0812">Transmembrane</keyword>
<evidence type="ECO:0000256" key="1">
    <source>
        <dbReference type="SAM" id="Phobius"/>
    </source>
</evidence>
<sequence>MFDRFRVKCSVCSQLSCINILQNKSNHSIEERQRGKRMNLLEALNSFADAATNLGELLGAEDQGGDTGNNNELGDAEAKEGVAVRAKEALLKSATLAEQKDEVEAEKGGATLMEGVGLKGIAALILILVISIFFFLFWLVALSLLSAKIFSFFFYYYFYFYEKCEWA</sequence>
<comment type="caution">
    <text evidence="2">The sequence shown here is derived from an EMBL/GenBank/DDBJ whole genome shotgun (WGS) entry which is preliminary data.</text>
</comment>
<name>A0A444YKK0_ARAHY</name>
<proteinExistence type="predicted"/>
<feature type="transmembrane region" description="Helical" evidence="1">
    <location>
        <begin position="144"/>
        <end position="161"/>
    </location>
</feature>
<reference evidence="2 3" key="1">
    <citation type="submission" date="2019-01" db="EMBL/GenBank/DDBJ databases">
        <title>Sequencing of cultivated peanut Arachis hypogaea provides insights into genome evolution and oil improvement.</title>
        <authorList>
            <person name="Chen X."/>
        </authorList>
    </citation>
    <scope>NUCLEOTIDE SEQUENCE [LARGE SCALE GENOMIC DNA]</scope>
    <source>
        <strain evidence="3">cv. Fuhuasheng</strain>
        <tissue evidence="2">Leaves</tissue>
    </source>
</reference>
<evidence type="ECO:0000313" key="2">
    <source>
        <dbReference type="EMBL" id="RYR02427.1"/>
    </source>
</evidence>
<protein>
    <submittedName>
        <fullName evidence="2">Uncharacterized protein</fullName>
    </submittedName>
</protein>
<keyword evidence="1" id="KW-1133">Transmembrane helix</keyword>
<dbReference type="AlphaFoldDB" id="A0A444YKK0"/>
<dbReference type="EMBL" id="SDMP01000016">
    <property type="protein sequence ID" value="RYR02427.1"/>
    <property type="molecule type" value="Genomic_DNA"/>
</dbReference>
<gene>
    <name evidence="2" type="ORF">Ahy_B06g081219</name>
</gene>
<dbReference type="Proteomes" id="UP000289738">
    <property type="component" value="Chromosome B06"/>
</dbReference>
<accession>A0A444YKK0</accession>
<keyword evidence="1" id="KW-0472">Membrane</keyword>
<keyword evidence="3" id="KW-1185">Reference proteome</keyword>
<feature type="transmembrane region" description="Helical" evidence="1">
    <location>
        <begin position="116"/>
        <end position="138"/>
    </location>
</feature>
<organism evidence="2 3">
    <name type="scientific">Arachis hypogaea</name>
    <name type="common">Peanut</name>
    <dbReference type="NCBI Taxonomy" id="3818"/>
    <lineage>
        <taxon>Eukaryota</taxon>
        <taxon>Viridiplantae</taxon>
        <taxon>Streptophyta</taxon>
        <taxon>Embryophyta</taxon>
        <taxon>Tracheophyta</taxon>
        <taxon>Spermatophyta</taxon>
        <taxon>Magnoliopsida</taxon>
        <taxon>eudicotyledons</taxon>
        <taxon>Gunneridae</taxon>
        <taxon>Pentapetalae</taxon>
        <taxon>rosids</taxon>
        <taxon>fabids</taxon>
        <taxon>Fabales</taxon>
        <taxon>Fabaceae</taxon>
        <taxon>Papilionoideae</taxon>
        <taxon>50 kb inversion clade</taxon>
        <taxon>dalbergioids sensu lato</taxon>
        <taxon>Dalbergieae</taxon>
        <taxon>Pterocarpus clade</taxon>
        <taxon>Arachis</taxon>
    </lineage>
</organism>